<dbReference type="RefSeq" id="WP_252085586.1">
    <property type="nucleotide sequence ID" value="NZ_CP092418.1"/>
</dbReference>
<dbReference type="EMBL" id="CP092418">
    <property type="protein sequence ID" value="USD23240.1"/>
    <property type="molecule type" value="Genomic_DNA"/>
</dbReference>
<organism evidence="1 2">
    <name type="scientific">Microbulbifer variabilis</name>
    <dbReference type="NCBI Taxonomy" id="266805"/>
    <lineage>
        <taxon>Bacteria</taxon>
        <taxon>Pseudomonadati</taxon>
        <taxon>Pseudomonadota</taxon>
        <taxon>Gammaproteobacteria</taxon>
        <taxon>Cellvibrionales</taxon>
        <taxon>Microbulbiferaceae</taxon>
        <taxon>Microbulbifer</taxon>
    </lineage>
</organism>
<proteinExistence type="predicted"/>
<dbReference type="PIRSF" id="PIRSF030820">
    <property type="entry name" value="UCP030820"/>
    <property type="match status" value="1"/>
</dbReference>
<evidence type="ECO:0000313" key="2">
    <source>
        <dbReference type="Proteomes" id="UP001055658"/>
    </source>
</evidence>
<sequence>MPKPVKLGPQPGNPSELILNGEVSANDWQLLPQLEEEETIDPNTLPSGKLILPLRQWLAHREALAERSAEVGVWIDSDEGAELIGNEANNFPLIAVNFPAFADGRGFTAGRMLRERFGFKGELRAVGGFMRDQLTYLQRCGFNAYAFEGNQSLTSLRESLQDFGDSYQSGVDQPLPMFRRRF</sequence>
<protein>
    <submittedName>
        <fullName evidence="1">DUF934 domain-containing protein</fullName>
    </submittedName>
</protein>
<reference evidence="1" key="1">
    <citation type="submission" date="2022-02" db="EMBL/GenBank/DDBJ databases">
        <title>Coral-associated bacteria.</title>
        <authorList>
            <person name="Tang K."/>
            <person name="Wang X."/>
        </authorList>
    </citation>
    <scope>NUCLEOTIDE SEQUENCE</scope>
    <source>
        <strain evidence="1">SCSIO 43006</strain>
    </source>
</reference>
<name>A0ABY4VGY0_9GAMM</name>
<gene>
    <name evidence="1" type="ORF">MJO52_08910</name>
</gene>
<dbReference type="Pfam" id="PF06073">
    <property type="entry name" value="DUF934"/>
    <property type="match status" value="1"/>
</dbReference>
<dbReference type="InterPro" id="IPR008318">
    <property type="entry name" value="UCP030820"/>
</dbReference>
<evidence type="ECO:0000313" key="1">
    <source>
        <dbReference type="EMBL" id="USD23240.1"/>
    </source>
</evidence>
<accession>A0ABY4VGY0</accession>
<dbReference type="Proteomes" id="UP001055658">
    <property type="component" value="Chromosome"/>
</dbReference>
<keyword evidence="2" id="KW-1185">Reference proteome</keyword>